<evidence type="ECO:0000256" key="1">
    <source>
        <dbReference type="SAM" id="Phobius"/>
    </source>
</evidence>
<dbReference type="PANTHER" id="PTHR35043">
    <property type="entry name" value="TRANSCRIPTION FACTOR DOMAIN-CONTAINING PROTEIN"/>
    <property type="match status" value="1"/>
</dbReference>
<organism evidence="2 3">
    <name type="scientific">Lepraria finkii</name>
    <dbReference type="NCBI Taxonomy" id="1340010"/>
    <lineage>
        <taxon>Eukaryota</taxon>
        <taxon>Fungi</taxon>
        <taxon>Dikarya</taxon>
        <taxon>Ascomycota</taxon>
        <taxon>Pezizomycotina</taxon>
        <taxon>Lecanoromycetes</taxon>
        <taxon>OSLEUM clade</taxon>
        <taxon>Lecanoromycetidae</taxon>
        <taxon>Lecanorales</taxon>
        <taxon>Lecanorineae</taxon>
        <taxon>Stereocaulaceae</taxon>
        <taxon>Lepraria</taxon>
    </lineage>
</organism>
<gene>
    <name evidence="2" type="ORF">ABVK25_010632</name>
</gene>
<feature type="transmembrane region" description="Helical" evidence="1">
    <location>
        <begin position="60"/>
        <end position="78"/>
    </location>
</feature>
<protein>
    <submittedName>
        <fullName evidence="2">Uncharacterized protein</fullName>
    </submittedName>
</protein>
<accession>A0ABR4AUF5</accession>
<keyword evidence="1" id="KW-0472">Membrane</keyword>
<dbReference type="PANTHER" id="PTHR35043:SF7">
    <property type="entry name" value="TRANSCRIPTION FACTOR DOMAIN-CONTAINING PROTEIN"/>
    <property type="match status" value="1"/>
</dbReference>
<comment type="caution">
    <text evidence="2">The sequence shown here is derived from an EMBL/GenBank/DDBJ whole genome shotgun (WGS) entry which is preliminary data.</text>
</comment>
<keyword evidence="3" id="KW-1185">Reference proteome</keyword>
<evidence type="ECO:0000313" key="3">
    <source>
        <dbReference type="Proteomes" id="UP001590951"/>
    </source>
</evidence>
<dbReference type="EMBL" id="JBHFEH010000071">
    <property type="protein sequence ID" value="KAL2049120.1"/>
    <property type="molecule type" value="Genomic_DNA"/>
</dbReference>
<evidence type="ECO:0000313" key="2">
    <source>
        <dbReference type="EMBL" id="KAL2049120.1"/>
    </source>
</evidence>
<reference evidence="2 3" key="1">
    <citation type="submission" date="2024-09" db="EMBL/GenBank/DDBJ databases">
        <title>Rethinking Asexuality: The Enigmatic Case of Functional Sexual Genes in Lepraria (Stereocaulaceae).</title>
        <authorList>
            <person name="Doellman M."/>
            <person name="Sun Y."/>
            <person name="Barcenas-Pena A."/>
            <person name="Lumbsch H.T."/>
            <person name="Grewe F."/>
        </authorList>
    </citation>
    <scope>NUCLEOTIDE SEQUENCE [LARGE SCALE GENOMIC DNA]</scope>
    <source>
        <strain evidence="2 3">Grewe 0041</strain>
    </source>
</reference>
<dbReference type="Proteomes" id="UP001590951">
    <property type="component" value="Unassembled WGS sequence"/>
</dbReference>
<keyword evidence="1" id="KW-1133">Transmembrane helix</keyword>
<keyword evidence="1" id="KW-0812">Transmembrane</keyword>
<proteinExistence type="predicted"/>
<sequence>MGGFTFPSSSPRADSGRLTLTTRDVALLAECFCQMWKEKTFWIKVIERVIMGLVVTELKINTLGLIFCALIMYVLWWYKPRLVKEPTTLAGDWVGHLCAYMYMSSRISDGRNTANKREDRKTNPEMSSVAFFPGKTLSTILR</sequence>
<name>A0ABR4AUF5_9LECA</name>